<dbReference type="Pfam" id="PF04860">
    <property type="entry name" value="Phage_portal"/>
    <property type="match status" value="1"/>
</dbReference>
<evidence type="ECO:0000256" key="1">
    <source>
        <dbReference type="SAM" id="MobiDB-lite"/>
    </source>
</evidence>
<dbReference type="InterPro" id="IPR006944">
    <property type="entry name" value="Phage/GTA_portal"/>
</dbReference>
<gene>
    <name evidence="2" type="ORF">NGAL_HAMBI1189_39110</name>
</gene>
<proteinExistence type="predicted"/>
<dbReference type="AlphaFoldDB" id="A0A0T7GVP1"/>
<evidence type="ECO:0000313" key="2">
    <source>
        <dbReference type="EMBL" id="CDZ51360.1"/>
    </source>
</evidence>
<dbReference type="EMBL" id="CCRK01000010">
    <property type="protein sequence ID" value="CDZ51360.1"/>
    <property type="molecule type" value="Genomic_DNA"/>
</dbReference>
<feature type="compositionally biased region" description="Polar residues" evidence="1">
    <location>
        <begin position="381"/>
        <end position="391"/>
    </location>
</feature>
<protein>
    <submittedName>
        <fullName evidence="2">Portal protein, HK97 family</fullName>
    </submittedName>
</protein>
<feature type="region of interest" description="Disordered" evidence="1">
    <location>
        <begin position="367"/>
        <end position="400"/>
    </location>
</feature>
<reference evidence="2 3" key="1">
    <citation type="submission" date="2014-08" db="EMBL/GenBank/DDBJ databases">
        <authorList>
            <person name="Chen Y.-H."/>
        </authorList>
    </citation>
    <scope>NUCLEOTIDE SEQUENCE [LARGE SCALE GENOMIC DNA]</scope>
</reference>
<name>A0A0T7GVP1_NEOGA</name>
<organism evidence="2 3">
    <name type="scientific">Neorhizobium galegae bv. officinalis</name>
    <dbReference type="NCBI Taxonomy" id="323656"/>
    <lineage>
        <taxon>Bacteria</taxon>
        <taxon>Pseudomonadati</taxon>
        <taxon>Pseudomonadota</taxon>
        <taxon>Alphaproteobacteria</taxon>
        <taxon>Hyphomicrobiales</taxon>
        <taxon>Rhizobiaceae</taxon>
        <taxon>Rhizobium/Agrobacterium group</taxon>
        <taxon>Neorhizobium</taxon>
    </lineage>
</organism>
<evidence type="ECO:0000313" key="3">
    <source>
        <dbReference type="Proteomes" id="UP000039660"/>
    </source>
</evidence>
<sequence>MPEQRSLADPEPWLLELFGASPATSGVAVTPLAALSVPAVRTAVELLAGVLGTLPCKAYQPADNGGREPAPDHPVHALVHRDANDWTSAGALRSQLTIDALLQGGGFAYANRGTDKRVVEFIRLTPTAVTVEIDERTGEPVYRYRENTTEKLYSFRDVLHVRPLASLNGITGQAPVKTAREAIALCIVAEQYMAKLMASGGRPSGILSFPQKLGAEVAKRIKASWQAATSGAASGGTAVLEEGGTFTPLAFTSVDAQFAEMRAFQIVEIARAFNVPPTFLADFSRATWSNITEANRQLVTFSLMPWIRGWEAAYRRVLLTEEDRLAQISIEFVVDGLLQGNASERATAISQFRSAGVMTANEARRLENLPAMPDGDKLENPFTTSGKSASPKTEETKPDA</sequence>
<accession>A0A0T7GVP1</accession>
<dbReference type="InterPro" id="IPR006427">
    <property type="entry name" value="Portal_HK97"/>
</dbReference>
<dbReference type="Proteomes" id="UP000039660">
    <property type="component" value="Unassembled WGS sequence"/>
</dbReference>
<dbReference type="NCBIfam" id="TIGR01537">
    <property type="entry name" value="portal_HK97"/>
    <property type="match status" value="1"/>
</dbReference>